<dbReference type="Proteomes" id="UP000050792">
    <property type="component" value="Unassembled WGS sequence"/>
</dbReference>
<organism evidence="1 2">
    <name type="scientific">Schistosoma rodhaini</name>
    <dbReference type="NCBI Taxonomy" id="6188"/>
    <lineage>
        <taxon>Eukaryota</taxon>
        <taxon>Metazoa</taxon>
        <taxon>Spiralia</taxon>
        <taxon>Lophotrochozoa</taxon>
        <taxon>Platyhelminthes</taxon>
        <taxon>Trematoda</taxon>
        <taxon>Digenea</taxon>
        <taxon>Strigeidida</taxon>
        <taxon>Schistosomatoidea</taxon>
        <taxon>Schistosomatidae</taxon>
        <taxon>Schistosoma</taxon>
    </lineage>
</organism>
<accession>A0AA85FKN3</accession>
<reference evidence="1" key="1">
    <citation type="submission" date="2022-06" db="EMBL/GenBank/DDBJ databases">
        <authorList>
            <person name="Berger JAMES D."/>
            <person name="Berger JAMES D."/>
        </authorList>
    </citation>
    <scope>NUCLEOTIDE SEQUENCE [LARGE SCALE GENOMIC DNA]</scope>
</reference>
<keyword evidence="1" id="KW-1185">Reference proteome</keyword>
<proteinExistence type="predicted"/>
<protein>
    <submittedName>
        <fullName evidence="2">Uncharacterized protein</fullName>
    </submittedName>
</protein>
<evidence type="ECO:0000313" key="1">
    <source>
        <dbReference type="Proteomes" id="UP000050792"/>
    </source>
</evidence>
<evidence type="ECO:0000313" key="2">
    <source>
        <dbReference type="WBParaSite" id="SRDH1_53440.1"/>
    </source>
</evidence>
<sequence>MPHCSFQDARFPCISCGAVSVPNIQSGKISNTLLNRYNVIHSQYRSISHLFNTCYRVNMKGDSTRNCNANHKGENKLGKCISCGEFHSRTSDACRNAKCFKCGKIKHIKSVFKIEVHFATSNAKSCNLNIIDSGVTNDYIHLSAICKRLYVSLGSFHDYFLNTRSIQPIISFKN</sequence>
<reference evidence="2" key="2">
    <citation type="submission" date="2023-11" db="UniProtKB">
        <authorList>
            <consortium name="WormBaseParasite"/>
        </authorList>
    </citation>
    <scope>IDENTIFICATION</scope>
</reference>
<dbReference type="WBParaSite" id="SRDH1_53440.1">
    <property type="protein sequence ID" value="SRDH1_53440.1"/>
    <property type="gene ID" value="SRDH1_53440"/>
</dbReference>
<dbReference type="AlphaFoldDB" id="A0AA85FKN3"/>
<name>A0AA85FKN3_9TREM</name>